<gene>
    <name evidence="3" type="ORF">SAMN04489832_1653</name>
</gene>
<protein>
    <recommendedName>
        <fullName evidence="5">DUF35 domain-containing protein</fullName>
    </recommendedName>
</protein>
<dbReference type="Pfam" id="PF01796">
    <property type="entry name" value="OB_ChsH2_C"/>
    <property type="match status" value="1"/>
</dbReference>
<dbReference type="Proteomes" id="UP000185124">
    <property type="component" value="Unassembled WGS sequence"/>
</dbReference>
<evidence type="ECO:0000313" key="4">
    <source>
        <dbReference type="Proteomes" id="UP000185124"/>
    </source>
</evidence>
<evidence type="ECO:0000259" key="2">
    <source>
        <dbReference type="Pfam" id="PF12172"/>
    </source>
</evidence>
<dbReference type="InterPro" id="IPR002878">
    <property type="entry name" value="ChsH2_C"/>
</dbReference>
<dbReference type="RefSeq" id="WP_074310127.1">
    <property type="nucleotide sequence ID" value="NZ_FSQT01000001.1"/>
</dbReference>
<keyword evidence="4" id="KW-1185">Reference proteome</keyword>
<dbReference type="InterPro" id="IPR012340">
    <property type="entry name" value="NA-bd_OB-fold"/>
</dbReference>
<reference evidence="4" key="1">
    <citation type="submission" date="2016-12" db="EMBL/GenBank/DDBJ databases">
        <authorList>
            <person name="Varghese N."/>
            <person name="Submissions S."/>
        </authorList>
    </citation>
    <scope>NUCLEOTIDE SEQUENCE [LARGE SCALE GENOMIC DNA]</scope>
    <source>
        <strain evidence="4">DSM 45599</strain>
    </source>
</reference>
<evidence type="ECO:0000259" key="1">
    <source>
        <dbReference type="Pfam" id="PF01796"/>
    </source>
</evidence>
<name>A0A1N5VIU8_9ACTN</name>
<dbReference type="Gene3D" id="6.10.30.10">
    <property type="match status" value="1"/>
</dbReference>
<dbReference type="AlphaFoldDB" id="A0A1N5VIU8"/>
<feature type="domain" description="ChsH2 rubredoxin-like zinc ribbon" evidence="2">
    <location>
        <begin position="10"/>
        <end position="41"/>
    </location>
</feature>
<accession>A0A1N5VIU8</accession>
<dbReference type="InterPro" id="IPR052513">
    <property type="entry name" value="Thioester_dehydratase-like"/>
</dbReference>
<dbReference type="Pfam" id="PF12172">
    <property type="entry name" value="zf-ChsH2"/>
    <property type="match status" value="1"/>
</dbReference>
<feature type="domain" description="ChsH2 C-terminal OB-fold" evidence="1">
    <location>
        <begin position="46"/>
        <end position="110"/>
    </location>
</feature>
<organism evidence="3 4">
    <name type="scientific">Micromonospora cremea</name>
    <dbReference type="NCBI Taxonomy" id="709881"/>
    <lineage>
        <taxon>Bacteria</taxon>
        <taxon>Bacillati</taxon>
        <taxon>Actinomycetota</taxon>
        <taxon>Actinomycetes</taxon>
        <taxon>Micromonosporales</taxon>
        <taxon>Micromonosporaceae</taxon>
        <taxon>Micromonospora</taxon>
    </lineage>
</organism>
<sequence>MPELDPEYLAGAAAGKLRLQHCAKCARCRFPASPLCPGCLSWDFDWIDASGCGELWSWIRMHKPYFKNLDREVPYNVAMVRLAEGPLMISAIDGDDPELACGTPLSVVFRSVGGVPLPWFTVATTAGSAANGQ</sequence>
<dbReference type="OrthoDB" id="7470921at2"/>
<dbReference type="PANTHER" id="PTHR34075">
    <property type="entry name" value="BLR3430 PROTEIN"/>
    <property type="match status" value="1"/>
</dbReference>
<dbReference type="InterPro" id="IPR022002">
    <property type="entry name" value="ChsH2_Znr"/>
</dbReference>
<proteinExistence type="predicted"/>
<dbReference type="EMBL" id="FSQT01000001">
    <property type="protein sequence ID" value="SIM72658.1"/>
    <property type="molecule type" value="Genomic_DNA"/>
</dbReference>
<evidence type="ECO:0000313" key="3">
    <source>
        <dbReference type="EMBL" id="SIM72658.1"/>
    </source>
</evidence>
<evidence type="ECO:0008006" key="5">
    <source>
        <dbReference type="Google" id="ProtNLM"/>
    </source>
</evidence>
<dbReference type="SUPFAM" id="SSF50249">
    <property type="entry name" value="Nucleic acid-binding proteins"/>
    <property type="match status" value="1"/>
</dbReference>
<dbReference type="STRING" id="709881.SAMN04489832_1653"/>
<dbReference type="PANTHER" id="PTHR34075:SF5">
    <property type="entry name" value="BLR3430 PROTEIN"/>
    <property type="match status" value="1"/>
</dbReference>